<name>A0A9D1K0H9_9FIRM</name>
<organism evidence="9 10">
    <name type="scientific">Candidatus Merdivicinus excrementipullorum</name>
    <dbReference type="NCBI Taxonomy" id="2840867"/>
    <lineage>
        <taxon>Bacteria</taxon>
        <taxon>Bacillati</taxon>
        <taxon>Bacillota</taxon>
        <taxon>Clostridia</taxon>
        <taxon>Eubacteriales</taxon>
        <taxon>Oscillospiraceae</taxon>
        <taxon>Oscillospiraceae incertae sedis</taxon>
        <taxon>Candidatus Merdivicinus</taxon>
    </lineage>
</organism>
<evidence type="ECO:0000256" key="4">
    <source>
        <dbReference type="ARBA" id="ARBA00023163"/>
    </source>
</evidence>
<dbReference type="GO" id="GO:0000160">
    <property type="term" value="P:phosphorelay signal transduction system"/>
    <property type="evidence" value="ECO:0007669"/>
    <property type="project" value="InterPro"/>
</dbReference>
<proteinExistence type="predicted"/>
<evidence type="ECO:0000256" key="1">
    <source>
        <dbReference type="ARBA" id="ARBA00018672"/>
    </source>
</evidence>
<keyword evidence="4" id="KW-0804">Transcription</keyword>
<gene>
    <name evidence="9" type="ORF">IAB51_12915</name>
</gene>
<feature type="domain" description="HTH araC/xylS-type" evidence="7">
    <location>
        <begin position="296"/>
        <end position="394"/>
    </location>
</feature>
<dbReference type="Pfam" id="PF12833">
    <property type="entry name" value="HTH_18"/>
    <property type="match status" value="1"/>
</dbReference>
<dbReference type="GO" id="GO:0003700">
    <property type="term" value="F:DNA-binding transcription factor activity"/>
    <property type="evidence" value="ECO:0007669"/>
    <property type="project" value="InterPro"/>
</dbReference>
<evidence type="ECO:0000259" key="8">
    <source>
        <dbReference type="PROSITE" id="PS50110"/>
    </source>
</evidence>
<dbReference type="PANTHER" id="PTHR43280:SF2">
    <property type="entry name" value="HTH-TYPE TRANSCRIPTIONAL REGULATOR EXSA"/>
    <property type="match status" value="1"/>
</dbReference>
<evidence type="ECO:0000256" key="2">
    <source>
        <dbReference type="ARBA" id="ARBA00023015"/>
    </source>
</evidence>
<sequence length="403" mass="46135">MYKMMIVEDELFVRIGLEHAVNWADYGIQLLPSASNGREALELYEQYHPHLILTDISMPEIGGLELIRRIRNQDKTVKFIVLTCLEDYQTAKQVLNLSVSHYYNKSELDIEELKTYITGIIAELDQQGTPRGEESPQAAPKNGLKEWNAFFFEGKPCPFEELLAPYKQPGSAYILARVDFQKMGRVHFEFVRRVLEEILEQQKSGHCLAVSEKFAAVLYVLGAPSPEQQYEQLHRYIQHLKQSMQDYLNITVQITAGAAFADLEEFPNQWEEVVRRTTSADPGLLPEEQFASQRILAALQYIREHLAENLTLPVVAEQVNFSPGYLSTLMKQELSIGFGEFVLNVRVRKAKQLLAQGNEPLSSIAEQTGFHDASYLIKAFKRVTGLTPNEYRQQYDARGRRKE</sequence>
<dbReference type="EMBL" id="DVJP01000082">
    <property type="protein sequence ID" value="HIS77679.1"/>
    <property type="molecule type" value="Genomic_DNA"/>
</dbReference>
<dbReference type="PANTHER" id="PTHR43280">
    <property type="entry name" value="ARAC-FAMILY TRANSCRIPTIONAL REGULATOR"/>
    <property type="match status" value="1"/>
</dbReference>
<comment type="caution">
    <text evidence="9">The sequence shown here is derived from an EMBL/GenBank/DDBJ whole genome shotgun (WGS) entry which is preliminary data.</text>
</comment>
<dbReference type="Proteomes" id="UP000824002">
    <property type="component" value="Unassembled WGS sequence"/>
</dbReference>
<evidence type="ECO:0000256" key="3">
    <source>
        <dbReference type="ARBA" id="ARBA00023125"/>
    </source>
</evidence>
<dbReference type="InterPro" id="IPR018062">
    <property type="entry name" value="HTH_AraC-typ_CS"/>
</dbReference>
<dbReference type="InterPro" id="IPR011006">
    <property type="entry name" value="CheY-like_superfamily"/>
</dbReference>
<dbReference type="PROSITE" id="PS50110">
    <property type="entry name" value="RESPONSE_REGULATORY"/>
    <property type="match status" value="1"/>
</dbReference>
<dbReference type="Gene3D" id="1.10.10.60">
    <property type="entry name" value="Homeodomain-like"/>
    <property type="match status" value="2"/>
</dbReference>
<dbReference type="PROSITE" id="PS00041">
    <property type="entry name" value="HTH_ARAC_FAMILY_1"/>
    <property type="match status" value="1"/>
</dbReference>
<dbReference type="Pfam" id="PF00072">
    <property type="entry name" value="Response_reg"/>
    <property type="match status" value="1"/>
</dbReference>
<dbReference type="PROSITE" id="PS01124">
    <property type="entry name" value="HTH_ARAC_FAMILY_2"/>
    <property type="match status" value="1"/>
</dbReference>
<reference evidence="9" key="2">
    <citation type="journal article" date="2021" name="PeerJ">
        <title>Extensive microbial diversity within the chicken gut microbiome revealed by metagenomics and culture.</title>
        <authorList>
            <person name="Gilroy R."/>
            <person name="Ravi A."/>
            <person name="Getino M."/>
            <person name="Pursley I."/>
            <person name="Horton D.L."/>
            <person name="Alikhan N.F."/>
            <person name="Baker D."/>
            <person name="Gharbi K."/>
            <person name="Hall N."/>
            <person name="Watson M."/>
            <person name="Adriaenssens E.M."/>
            <person name="Foster-Nyarko E."/>
            <person name="Jarju S."/>
            <person name="Secka A."/>
            <person name="Antonio M."/>
            <person name="Oren A."/>
            <person name="Chaudhuri R.R."/>
            <person name="La Ragione R."/>
            <person name="Hildebrand F."/>
            <person name="Pallen M.J."/>
        </authorList>
    </citation>
    <scope>NUCLEOTIDE SEQUENCE</scope>
    <source>
        <strain evidence="9">CHK199-13235</strain>
    </source>
</reference>
<dbReference type="SMART" id="SM00448">
    <property type="entry name" value="REC"/>
    <property type="match status" value="1"/>
</dbReference>
<evidence type="ECO:0000256" key="6">
    <source>
        <dbReference type="PROSITE-ProRule" id="PRU00169"/>
    </source>
</evidence>
<dbReference type="SMART" id="SM00342">
    <property type="entry name" value="HTH_ARAC"/>
    <property type="match status" value="1"/>
</dbReference>
<evidence type="ECO:0000256" key="5">
    <source>
        <dbReference type="ARBA" id="ARBA00024867"/>
    </source>
</evidence>
<reference evidence="9" key="1">
    <citation type="submission" date="2020-10" db="EMBL/GenBank/DDBJ databases">
        <authorList>
            <person name="Gilroy R."/>
        </authorList>
    </citation>
    <scope>NUCLEOTIDE SEQUENCE</scope>
    <source>
        <strain evidence="9">CHK199-13235</strain>
    </source>
</reference>
<dbReference type="InterPro" id="IPR001789">
    <property type="entry name" value="Sig_transdc_resp-reg_receiver"/>
</dbReference>
<evidence type="ECO:0000313" key="10">
    <source>
        <dbReference type="Proteomes" id="UP000824002"/>
    </source>
</evidence>
<feature type="modified residue" description="4-aspartylphosphate" evidence="6">
    <location>
        <position position="55"/>
    </location>
</feature>
<dbReference type="GO" id="GO:0043565">
    <property type="term" value="F:sequence-specific DNA binding"/>
    <property type="evidence" value="ECO:0007669"/>
    <property type="project" value="InterPro"/>
</dbReference>
<dbReference type="AlphaFoldDB" id="A0A9D1K0H9"/>
<dbReference type="SUPFAM" id="SSF46689">
    <property type="entry name" value="Homeodomain-like"/>
    <property type="match status" value="2"/>
</dbReference>
<evidence type="ECO:0000313" key="9">
    <source>
        <dbReference type="EMBL" id="HIS77679.1"/>
    </source>
</evidence>
<keyword evidence="6" id="KW-0597">Phosphoprotein</keyword>
<keyword evidence="3" id="KW-0238">DNA-binding</keyword>
<dbReference type="InterPro" id="IPR018060">
    <property type="entry name" value="HTH_AraC"/>
</dbReference>
<feature type="domain" description="Response regulatory" evidence="8">
    <location>
        <begin position="3"/>
        <end position="120"/>
    </location>
</feature>
<keyword evidence="2" id="KW-0805">Transcription regulation</keyword>
<comment type="function">
    <text evidence="5">May play the central regulatory role in sporulation. It may be an element of the effector pathway responsible for the activation of sporulation genes in response to nutritional stress. Spo0A may act in concert with spo0H (a sigma factor) to control the expression of some genes that are critical to the sporulation process.</text>
</comment>
<dbReference type="InterPro" id="IPR009057">
    <property type="entry name" value="Homeodomain-like_sf"/>
</dbReference>
<dbReference type="CDD" id="cd17536">
    <property type="entry name" value="REC_YesN-like"/>
    <property type="match status" value="1"/>
</dbReference>
<evidence type="ECO:0000259" key="7">
    <source>
        <dbReference type="PROSITE" id="PS01124"/>
    </source>
</evidence>
<protein>
    <recommendedName>
        <fullName evidence="1">Stage 0 sporulation protein A homolog</fullName>
    </recommendedName>
</protein>
<dbReference type="SUPFAM" id="SSF52172">
    <property type="entry name" value="CheY-like"/>
    <property type="match status" value="1"/>
</dbReference>
<accession>A0A9D1K0H9</accession>
<dbReference type="Gene3D" id="3.40.50.2300">
    <property type="match status" value="1"/>
</dbReference>